<dbReference type="AlphaFoldDB" id="A0A7H0ISN1"/>
<gene>
    <name evidence="1" type="ORF">IAG44_16125</name>
</gene>
<evidence type="ECO:0000313" key="2">
    <source>
        <dbReference type="Proteomes" id="UP000516052"/>
    </source>
</evidence>
<evidence type="ECO:0008006" key="3">
    <source>
        <dbReference type="Google" id="ProtNLM"/>
    </source>
</evidence>
<dbReference type="Proteomes" id="UP000516052">
    <property type="component" value="Chromosome"/>
</dbReference>
<dbReference type="KEGG" id="sroi:IAG44_16125"/>
<dbReference type="Gene3D" id="2.50.20.20">
    <property type="match status" value="1"/>
</dbReference>
<dbReference type="InterPro" id="IPR029046">
    <property type="entry name" value="LolA/LolB/LppX"/>
</dbReference>
<name>A0A7H0ISN1_9ACTN</name>
<proteinExistence type="predicted"/>
<organism evidence="1 2">
    <name type="scientific">Streptomyces roseirectus</name>
    <dbReference type="NCBI Taxonomy" id="2768066"/>
    <lineage>
        <taxon>Bacteria</taxon>
        <taxon>Bacillati</taxon>
        <taxon>Actinomycetota</taxon>
        <taxon>Actinomycetes</taxon>
        <taxon>Kitasatosporales</taxon>
        <taxon>Streptomycetaceae</taxon>
        <taxon>Streptomyces</taxon>
    </lineage>
</organism>
<keyword evidence="2" id="KW-1185">Reference proteome</keyword>
<sequence length="321" mass="34035">MVGGLVNVRKTTVMTGVTALVLTGAVACGNGADTVERTAAQVMAASFKKTAEAKSAKVNMTMSMPKGLGGDGNTTMTGVMGWDPTVMDVTMKGDGLTGEPGAPESVRMIMANNVMYMNMGSSPGLGEMMKGKHWIKLDLAAAAKATGDQALQKQMTSGLEDMNQSPVDQLALLLESPNIKHIGSEKIDGVEADHYKGLLTVKEMMASNKSLDVLDSADRDKLLKNIEKSGFTGYDTDVWVNKDDLPVRMDVVMDHPKGAVKMSMKLSDYGAQAKVTPPAATDTFDLMDMLKNLGDSLKELENLDGGDLDLQGLEPVPTPSA</sequence>
<evidence type="ECO:0000313" key="1">
    <source>
        <dbReference type="EMBL" id="QNP75797.1"/>
    </source>
</evidence>
<dbReference type="SUPFAM" id="SSF89392">
    <property type="entry name" value="Prokaryotic lipoproteins and lipoprotein localization factors"/>
    <property type="match status" value="1"/>
</dbReference>
<accession>A0A7H0ISN1</accession>
<reference evidence="1 2" key="1">
    <citation type="submission" date="2020-08" db="EMBL/GenBank/DDBJ databases">
        <title>A novel species.</title>
        <authorList>
            <person name="Gao J."/>
        </authorList>
    </citation>
    <scope>NUCLEOTIDE SEQUENCE [LARGE SCALE GENOMIC DNA]</scope>
    <source>
        <strain evidence="1 2">CRXT-G-22</strain>
    </source>
</reference>
<dbReference type="EMBL" id="CP060828">
    <property type="protein sequence ID" value="QNP75797.1"/>
    <property type="molecule type" value="Genomic_DNA"/>
</dbReference>
<protein>
    <recommendedName>
        <fullName evidence="3">Lipoprotein</fullName>
    </recommendedName>
</protein>